<organism evidence="1 2">
    <name type="scientific">Fusarium oxysporum</name>
    <name type="common">Fusarium vascular wilt</name>
    <dbReference type="NCBI Taxonomy" id="5507"/>
    <lineage>
        <taxon>Eukaryota</taxon>
        <taxon>Fungi</taxon>
        <taxon>Dikarya</taxon>
        <taxon>Ascomycota</taxon>
        <taxon>Pezizomycotina</taxon>
        <taxon>Sordariomycetes</taxon>
        <taxon>Hypocreomycetidae</taxon>
        <taxon>Hypocreales</taxon>
        <taxon>Nectriaceae</taxon>
        <taxon>Fusarium</taxon>
        <taxon>Fusarium oxysporum species complex</taxon>
    </lineage>
</organism>
<sequence length="131" mass="14785">MRKLLPKSRDENPLPPPPVIGKRKRVQVLVACEVCRRRKIKVPLTELVRGLSECRFSISEDKTWHDALAHQLQVVSEGESSIKTILDLLHGSLENESTKLLNSIREAQSVNDFVKTFADASLLLPHVPQRS</sequence>
<name>A0A420M752_FUSOX</name>
<dbReference type="EMBL" id="MRCX01001096">
    <property type="protein sequence ID" value="RKK53540.1"/>
    <property type="molecule type" value="Genomic_DNA"/>
</dbReference>
<comment type="caution">
    <text evidence="1">The sequence shown here is derived from an EMBL/GenBank/DDBJ whole genome shotgun (WGS) entry which is preliminary data.</text>
</comment>
<reference evidence="1 2" key="1">
    <citation type="journal article" date="2018" name="Sci. Rep.">
        <title>Characterisation of pathogen-specific regions and novel effector candidates in Fusarium oxysporum f. sp. cepae.</title>
        <authorList>
            <person name="Armitage A.D."/>
            <person name="Taylor A."/>
            <person name="Sobczyk M.K."/>
            <person name="Baxter L."/>
            <person name="Greenfield B.P."/>
            <person name="Bates H.J."/>
            <person name="Wilson F."/>
            <person name="Jackson A.C."/>
            <person name="Ott S."/>
            <person name="Harrison R.J."/>
            <person name="Clarkson J.P."/>
        </authorList>
    </citation>
    <scope>NUCLEOTIDE SEQUENCE [LARGE SCALE GENOMIC DNA]</scope>
    <source>
        <strain evidence="1 2">Fo_A13</strain>
    </source>
</reference>
<dbReference type="AlphaFoldDB" id="A0A420M752"/>
<evidence type="ECO:0000313" key="2">
    <source>
        <dbReference type="Proteomes" id="UP000285084"/>
    </source>
</evidence>
<accession>A0A420M752</accession>
<proteinExistence type="predicted"/>
<dbReference type="Proteomes" id="UP000285084">
    <property type="component" value="Unassembled WGS sequence"/>
</dbReference>
<evidence type="ECO:0000313" key="1">
    <source>
        <dbReference type="EMBL" id="RKK53540.1"/>
    </source>
</evidence>
<gene>
    <name evidence="1" type="ORF">BFJ69_g17822</name>
</gene>
<protein>
    <submittedName>
        <fullName evidence="1">Uncharacterized protein</fullName>
    </submittedName>
</protein>
<feature type="non-terminal residue" evidence="1">
    <location>
        <position position="131"/>
    </location>
</feature>